<evidence type="ECO:0000313" key="2">
    <source>
        <dbReference type="Proteomes" id="UP000187203"/>
    </source>
</evidence>
<name>A0A1R3GFJ3_9ROSI</name>
<evidence type="ECO:0000313" key="1">
    <source>
        <dbReference type="EMBL" id="OMO56837.1"/>
    </source>
</evidence>
<dbReference type="EMBL" id="AWUE01022682">
    <property type="protein sequence ID" value="OMO56837.1"/>
    <property type="molecule type" value="Genomic_DNA"/>
</dbReference>
<sequence length="108" mass="12552">MNAKNSRSDPCLLANPNPSPFLQSRAYNPMNQSLTEPKFIHFDPHPPPSDPSDLKEERVSIASGGSLCCEEREGPRVCVWSERLREDFLQWKRPWRFVEEEDKIRRLG</sequence>
<protein>
    <submittedName>
        <fullName evidence="1">Anaphase-promoting complex, subunit 1 (IC)</fullName>
    </submittedName>
</protein>
<dbReference type="Proteomes" id="UP000187203">
    <property type="component" value="Unassembled WGS sequence"/>
</dbReference>
<dbReference type="AlphaFoldDB" id="A0A1R3GFJ3"/>
<accession>A0A1R3GFJ3</accession>
<comment type="caution">
    <text evidence="1">The sequence shown here is derived from an EMBL/GenBank/DDBJ whole genome shotgun (WGS) entry which is preliminary data.</text>
</comment>
<gene>
    <name evidence="1" type="ORF">COLO4_35550</name>
</gene>
<reference evidence="2" key="1">
    <citation type="submission" date="2013-09" db="EMBL/GenBank/DDBJ databases">
        <title>Corchorus olitorius genome sequencing.</title>
        <authorList>
            <person name="Alam M."/>
            <person name="Haque M.S."/>
            <person name="Islam M.S."/>
            <person name="Emdad E.M."/>
            <person name="Islam M.M."/>
            <person name="Ahmed B."/>
            <person name="Halim A."/>
            <person name="Hossen Q.M.M."/>
            <person name="Hossain M.Z."/>
            <person name="Ahmed R."/>
            <person name="Khan M.M."/>
            <person name="Islam R."/>
            <person name="Rashid M.M."/>
            <person name="Khan S.A."/>
            <person name="Rahman M.S."/>
            <person name="Alam M."/>
            <person name="Yahiya A.S."/>
            <person name="Khan M.S."/>
            <person name="Azam M.S."/>
            <person name="Haque T."/>
            <person name="Lashkar M.Z.H."/>
            <person name="Akhand A.I."/>
            <person name="Morshed G."/>
            <person name="Roy S."/>
            <person name="Uddin K.S."/>
            <person name="Rabeya T."/>
            <person name="Hossain A.S."/>
            <person name="Chowdhury A."/>
            <person name="Snigdha A.R."/>
            <person name="Mortoza M.S."/>
            <person name="Matin S.A."/>
            <person name="Hoque S.M.E."/>
            <person name="Islam M.K."/>
            <person name="Roy D.K."/>
            <person name="Haider R."/>
            <person name="Moosa M.M."/>
            <person name="Elias S.M."/>
            <person name="Hasan A.M."/>
            <person name="Jahan S."/>
            <person name="Shafiuddin M."/>
            <person name="Mahmood N."/>
            <person name="Shommy N.S."/>
        </authorList>
    </citation>
    <scope>NUCLEOTIDE SEQUENCE [LARGE SCALE GENOMIC DNA]</scope>
    <source>
        <strain evidence="2">cv. O-4</strain>
    </source>
</reference>
<organism evidence="1 2">
    <name type="scientific">Corchorus olitorius</name>
    <dbReference type="NCBI Taxonomy" id="93759"/>
    <lineage>
        <taxon>Eukaryota</taxon>
        <taxon>Viridiplantae</taxon>
        <taxon>Streptophyta</taxon>
        <taxon>Embryophyta</taxon>
        <taxon>Tracheophyta</taxon>
        <taxon>Spermatophyta</taxon>
        <taxon>Magnoliopsida</taxon>
        <taxon>eudicotyledons</taxon>
        <taxon>Gunneridae</taxon>
        <taxon>Pentapetalae</taxon>
        <taxon>rosids</taxon>
        <taxon>malvids</taxon>
        <taxon>Malvales</taxon>
        <taxon>Malvaceae</taxon>
        <taxon>Grewioideae</taxon>
        <taxon>Apeibeae</taxon>
        <taxon>Corchorus</taxon>
    </lineage>
</organism>
<keyword evidence="2" id="KW-1185">Reference proteome</keyword>
<proteinExistence type="predicted"/>